<dbReference type="PROSITE" id="PS00523">
    <property type="entry name" value="SULFATASE_1"/>
    <property type="match status" value="1"/>
</dbReference>
<dbReference type="GO" id="GO:0046872">
    <property type="term" value="F:metal ion binding"/>
    <property type="evidence" value="ECO:0007669"/>
    <property type="project" value="UniProtKB-KW"/>
</dbReference>
<dbReference type="GO" id="GO:0005783">
    <property type="term" value="C:endoplasmic reticulum"/>
    <property type="evidence" value="ECO:0007669"/>
    <property type="project" value="UniProtKB-ARBA"/>
</dbReference>
<keyword evidence="6" id="KW-1133">Transmembrane helix</keyword>
<dbReference type="GeneTree" id="ENSGT00940000161140"/>
<evidence type="ECO:0000256" key="3">
    <source>
        <dbReference type="ARBA" id="ARBA00022723"/>
    </source>
</evidence>
<dbReference type="FunFam" id="3.40.720.10:FF:000174">
    <property type="entry name" value="Uncharacterized protein"/>
    <property type="match status" value="1"/>
</dbReference>
<evidence type="ECO:0000256" key="1">
    <source>
        <dbReference type="ARBA" id="ARBA00001913"/>
    </source>
</evidence>
<keyword evidence="6" id="KW-0472">Membrane</keyword>
<organism evidence="8 9">
    <name type="scientific">Laticauda laticaudata</name>
    <name type="common">Blue-ringed sea krait</name>
    <name type="synonym">Blue-lipped sea krait</name>
    <dbReference type="NCBI Taxonomy" id="8630"/>
    <lineage>
        <taxon>Eukaryota</taxon>
        <taxon>Metazoa</taxon>
        <taxon>Chordata</taxon>
        <taxon>Craniata</taxon>
        <taxon>Vertebrata</taxon>
        <taxon>Euteleostomi</taxon>
        <taxon>Lepidosauria</taxon>
        <taxon>Squamata</taxon>
        <taxon>Bifurcata</taxon>
        <taxon>Unidentata</taxon>
        <taxon>Episquamata</taxon>
        <taxon>Toxicofera</taxon>
        <taxon>Serpentes</taxon>
        <taxon>Colubroidea</taxon>
        <taxon>Elapidae</taxon>
        <taxon>Laticaudinae</taxon>
        <taxon>Laticauda</taxon>
    </lineage>
</organism>
<evidence type="ECO:0000256" key="6">
    <source>
        <dbReference type="SAM" id="Phobius"/>
    </source>
</evidence>
<evidence type="ECO:0000256" key="4">
    <source>
        <dbReference type="ARBA" id="ARBA00022801"/>
    </source>
</evidence>
<protein>
    <recommendedName>
        <fullName evidence="7">Sulfatase N-terminal domain-containing protein</fullName>
    </recommendedName>
</protein>
<dbReference type="Proteomes" id="UP000694406">
    <property type="component" value="Unplaced"/>
</dbReference>
<keyword evidence="9" id="KW-1185">Reference proteome</keyword>
<dbReference type="InterPro" id="IPR000917">
    <property type="entry name" value="Sulfatase_N"/>
</dbReference>
<evidence type="ECO:0000313" key="9">
    <source>
        <dbReference type="Proteomes" id="UP000694406"/>
    </source>
</evidence>
<dbReference type="Pfam" id="PF00884">
    <property type="entry name" value="Sulfatase"/>
    <property type="match status" value="1"/>
</dbReference>
<keyword evidence="5" id="KW-0106">Calcium</keyword>
<reference evidence="8" key="1">
    <citation type="submission" date="2025-08" db="UniProtKB">
        <authorList>
            <consortium name="Ensembl"/>
        </authorList>
    </citation>
    <scope>IDENTIFICATION</scope>
</reference>
<comment type="cofactor">
    <cofactor evidence="1">
        <name>Ca(2+)</name>
        <dbReference type="ChEBI" id="CHEBI:29108"/>
    </cofactor>
</comment>
<dbReference type="PROSITE" id="PS00149">
    <property type="entry name" value="SULFATASE_2"/>
    <property type="match status" value="1"/>
</dbReference>
<dbReference type="InterPro" id="IPR024607">
    <property type="entry name" value="Sulfatase_CS"/>
</dbReference>
<reference evidence="8" key="2">
    <citation type="submission" date="2025-09" db="UniProtKB">
        <authorList>
            <consortium name="Ensembl"/>
        </authorList>
    </citation>
    <scope>IDENTIFICATION</scope>
</reference>
<dbReference type="PANTHER" id="PTHR42693">
    <property type="entry name" value="ARYLSULFATASE FAMILY MEMBER"/>
    <property type="match status" value="1"/>
</dbReference>
<keyword evidence="3" id="KW-0479">Metal-binding</keyword>
<dbReference type="InterPro" id="IPR017850">
    <property type="entry name" value="Alkaline_phosphatase_core_sf"/>
</dbReference>
<dbReference type="FunFam" id="3.40.720.10:FF:000233">
    <property type="entry name" value="Predicted protein"/>
    <property type="match status" value="1"/>
</dbReference>
<feature type="transmembrane region" description="Helical" evidence="6">
    <location>
        <begin position="255"/>
        <end position="275"/>
    </location>
</feature>
<dbReference type="Pfam" id="PF14707">
    <property type="entry name" value="Sulfatase_C"/>
    <property type="match status" value="1"/>
</dbReference>
<dbReference type="FunFam" id="3.30.1120.10:FF:000001">
    <property type="entry name" value="Arylsulfatase E"/>
    <property type="match status" value="1"/>
</dbReference>
<sequence length="622" mass="70931">MSMQYNLQLSGFSLILSCFPLVSDFSFVHNLTFLKEIMECCAHFWRQQILVLIFYLILKPRGLDALISYKPNIVILLADDFGIGDLGCYGNTTIRTPNIDRLAKEGIKLTQHVAAAPLCTPSRTAFLTGRYAIRSGMEETVGYRVLQSLAGSGGLPTNETTFAKILQKQGYSTGLIGKWHQGMNCEYRNDYCHHPLNHGFDYFYGVPFSLMNDCEISHPSELSLPLQKKLWLYTQIFTLALLTCVAAKLTHLVSLSWKAIFCLALFDCLFFISWYSRFGFLRYWECIIMRNYDIIEQPMKVERTASLMLNEAISYIKRKKQGPFLLLVSFLHVHTPLVTTEKFIGKSNHGLYGDNVEEMDWMVGKILDTLDKENLRNSTLTYFTSDHGGHLEAQEGNIQRGGWNGIYKGGKAMGGWEGGIRVPGLFRWTGVLPEGKEIAVPTSLMDIFSTLVHLAGETVPQDRVIDGRNLMPLLQGLVQHSEHEFMFHYCGIYLHSVRWYEKESGNVWKAHYMSPIFQPERSGACYAIKYCPCSGEGVTYHDPPLLFHLTRDPSEAKPLSEDSESQFYTILERINKAVEEHRKTLTPAPPQLSFYNIVWKPWLQPCCGSFPFCYCDKEKNNM</sequence>
<feature type="domain" description="Sulfatase N-terminal" evidence="7">
    <location>
        <begin position="71"/>
        <end position="456"/>
    </location>
</feature>
<evidence type="ECO:0000259" key="7">
    <source>
        <dbReference type="Pfam" id="PF00884"/>
    </source>
</evidence>
<evidence type="ECO:0000256" key="5">
    <source>
        <dbReference type="ARBA" id="ARBA00022837"/>
    </source>
</evidence>
<dbReference type="FunFam" id="1.10.287.550:FF:000001">
    <property type="entry name" value="Arylsulfatase E"/>
    <property type="match status" value="1"/>
</dbReference>
<dbReference type="GO" id="GO:0004065">
    <property type="term" value="F:arylsulfatase activity"/>
    <property type="evidence" value="ECO:0007669"/>
    <property type="project" value="TreeGrafter"/>
</dbReference>
<dbReference type="Ensembl" id="ENSLLTT00000000652.1">
    <property type="protein sequence ID" value="ENSLLTP00000000630.1"/>
    <property type="gene ID" value="ENSLLTG00000000504.1"/>
</dbReference>
<dbReference type="CDD" id="cd16159">
    <property type="entry name" value="ES"/>
    <property type="match status" value="1"/>
</dbReference>
<feature type="transmembrane region" description="Helical" evidence="6">
    <location>
        <begin position="230"/>
        <end position="249"/>
    </location>
</feature>
<dbReference type="SUPFAM" id="SSF53649">
    <property type="entry name" value="Alkaline phosphatase-like"/>
    <property type="match status" value="1"/>
</dbReference>
<evidence type="ECO:0000313" key="8">
    <source>
        <dbReference type="Ensembl" id="ENSLLTP00000000630.1"/>
    </source>
</evidence>
<keyword evidence="6" id="KW-0812">Transmembrane</keyword>
<proteinExistence type="inferred from homology"/>
<dbReference type="PANTHER" id="PTHR42693:SF5">
    <property type="entry name" value="ARYLSULFATASE D"/>
    <property type="match status" value="1"/>
</dbReference>
<dbReference type="GO" id="GO:0070013">
    <property type="term" value="C:intracellular organelle lumen"/>
    <property type="evidence" value="ECO:0007669"/>
    <property type="project" value="UniProtKB-ARBA"/>
</dbReference>
<accession>A0A8C5RBN3</accession>
<dbReference type="Gene3D" id="3.30.1120.10">
    <property type="match status" value="1"/>
</dbReference>
<dbReference type="Gene3D" id="3.40.720.10">
    <property type="entry name" value="Alkaline Phosphatase, subunit A"/>
    <property type="match status" value="1"/>
</dbReference>
<dbReference type="InterPro" id="IPR050738">
    <property type="entry name" value="Sulfatase"/>
</dbReference>
<comment type="similarity">
    <text evidence="2">Belongs to the sulfatase family.</text>
</comment>
<dbReference type="Gene3D" id="1.10.287.550">
    <property type="entry name" value="Helix hairpin bin"/>
    <property type="match status" value="1"/>
</dbReference>
<keyword evidence="4" id="KW-0378">Hydrolase</keyword>
<name>A0A8C5RBN3_LATLA</name>
<evidence type="ECO:0000256" key="2">
    <source>
        <dbReference type="ARBA" id="ARBA00008779"/>
    </source>
</evidence>
<dbReference type="AlphaFoldDB" id="A0A8C5RBN3"/>